<name>A0A3G7U758_9PSED</name>
<sequence>MPISLSKLGIAETLYVAAAISVVGLVLPWALAPETRSLNL</sequence>
<gene>
    <name evidence="2" type="ORF">C4K03_3049</name>
</gene>
<keyword evidence="1" id="KW-0472">Membrane</keyword>
<evidence type="ECO:0000313" key="3">
    <source>
        <dbReference type="Proteomes" id="UP000268696"/>
    </source>
</evidence>
<dbReference type="Proteomes" id="UP000268696">
    <property type="component" value="Chromosome"/>
</dbReference>
<reference evidence="2 3" key="1">
    <citation type="submission" date="2018-03" db="EMBL/GenBank/DDBJ databases">
        <title>Diversity of phytobeneficial traits revealed by whole-genome analysis of worldwide-isolated phenazine-producing Pseudomonas spp.</title>
        <authorList>
            <person name="Biessy A."/>
            <person name="Novinscak A."/>
            <person name="Blom J."/>
            <person name="Leger G."/>
            <person name="Thomashow L.S."/>
            <person name="Cazorla F.M."/>
            <person name="Josic D."/>
            <person name="Filion M."/>
        </authorList>
    </citation>
    <scope>NUCLEOTIDE SEQUENCE [LARGE SCALE GENOMIC DNA]</scope>
    <source>
        <strain evidence="2 3">30B</strain>
    </source>
</reference>
<organism evidence="2 3">
    <name type="scientific">Pseudomonas synxantha</name>
    <dbReference type="NCBI Taxonomy" id="47883"/>
    <lineage>
        <taxon>Bacteria</taxon>
        <taxon>Pseudomonadati</taxon>
        <taxon>Pseudomonadota</taxon>
        <taxon>Gammaproteobacteria</taxon>
        <taxon>Pseudomonadales</taxon>
        <taxon>Pseudomonadaceae</taxon>
        <taxon>Pseudomonas</taxon>
    </lineage>
</organism>
<keyword evidence="1" id="KW-1133">Transmembrane helix</keyword>
<dbReference type="EMBL" id="CP027754">
    <property type="protein sequence ID" value="AZE55204.1"/>
    <property type="molecule type" value="Genomic_DNA"/>
</dbReference>
<evidence type="ECO:0000256" key="1">
    <source>
        <dbReference type="SAM" id="Phobius"/>
    </source>
</evidence>
<keyword evidence="1" id="KW-0812">Transmembrane</keyword>
<dbReference type="AlphaFoldDB" id="A0A3G7U758"/>
<protein>
    <submittedName>
        <fullName evidence="2">Permease of the major facilitator superfamily</fullName>
    </submittedName>
</protein>
<evidence type="ECO:0000313" key="2">
    <source>
        <dbReference type="EMBL" id="AZE55204.1"/>
    </source>
</evidence>
<accession>A0A3G7U758</accession>
<feature type="transmembrane region" description="Helical" evidence="1">
    <location>
        <begin position="12"/>
        <end position="31"/>
    </location>
</feature>
<proteinExistence type="predicted"/>